<comment type="caution">
    <text evidence="4">The sequence shown here is derived from an EMBL/GenBank/DDBJ whole genome shotgun (WGS) entry which is preliminary data.</text>
</comment>
<dbReference type="GeneID" id="36560517"/>
<feature type="transmembrane region" description="Helical" evidence="2">
    <location>
        <begin position="40"/>
        <end position="60"/>
    </location>
</feature>
<keyword evidence="2" id="KW-0812">Transmembrane</keyword>
<feature type="transmembrane region" description="Helical" evidence="2">
    <location>
        <begin position="138"/>
        <end position="162"/>
    </location>
</feature>
<dbReference type="PANTHER" id="PTHR42109:SF2">
    <property type="entry name" value="INTEGRAL MEMBRANE PROTEIN"/>
    <property type="match status" value="1"/>
</dbReference>
<accession>A0A2I2GSF5</accession>
<organism evidence="4 5">
    <name type="scientific">Aspergillus steynii IBT 23096</name>
    <dbReference type="NCBI Taxonomy" id="1392250"/>
    <lineage>
        <taxon>Eukaryota</taxon>
        <taxon>Fungi</taxon>
        <taxon>Dikarya</taxon>
        <taxon>Ascomycota</taxon>
        <taxon>Pezizomycotina</taxon>
        <taxon>Eurotiomycetes</taxon>
        <taxon>Eurotiomycetidae</taxon>
        <taxon>Eurotiales</taxon>
        <taxon>Aspergillaceae</taxon>
        <taxon>Aspergillus</taxon>
        <taxon>Aspergillus subgen. Circumdati</taxon>
    </lineage>
</organism>
<protein>
    <recommendedName>
        <fullName evidence="3">DUF7702 domain-containing protein</fullName>
    </recommendedName>
</protein>
<dbReference type="RefSeq" id="XP_024711110.1">
    <property type="nucleotide sequence ID" value="XM_024852819.1"/>
</dbReference>
<keyword evidence="5" id="KW-1185">Reference proteome</keyword>
<feature type="transmembrane region" description="Helical" evidence="2">
    <location>
        <begin position="211"/>
        <end position="233"/>
    </location>
</feature>
<dbReference type="OrthoDB" id="2560628at2759"/>
<dbReference type="EMBL" id="MSFO01000001">
    <property type="protein sequence ID" value="PLB55808.1"/>
    <property type="molecule type" value="Genomic_DNA"/>
</dbReference>
<feature type="transmembrane region" description="Helical" evidence="2">
    <location>
        <begin position="12"/>
        <end position="33"/>
    </location>
</feature>
<keyword evidence="2" id="KW-1133">Transmembrane helix</keyword>
<evidence type="ECO:0000313" key="4">
    <source>
        <dbReference type="EMBL" id="PLB55808.1"/>
    </source>
</evidence>
<name>A0A2I2GSF5_9EURO</name>
<dbReference type="PANTHER" id="PTHR42109">
    <property type="entry name" value="UNPLACED GENOMIC SCAFFOLD UM_SCAF_CONTIG_1.265, WHOLE GENOME SHOTGUN SEQUENCE"/>
    <property type="match status" value="1"/>
</dbReference>
<feature type="region of interest" description="Disordered" evidence="1">
    <location>
        <begin position="241"/>
        <end position="264"/>
    </location>
</feature>
<dbReference type="Pfam" id="PF24800">
    <property type="entry name" value="DUF7702"/>
    <property type="match status" value="1"/>
</dbReference>
<feature type="domain" description="DUF7702" evidence="3">
    <location>
        <begin position="8"/>
        <end position="230"/>
    </location>
</feature>
<dbReference type="VEuPathDB" id="FungiDB:P170DRAFT_471206"/>
<feature type="transmembrane region" description="Helical" evidence="2">
    <location>
        <begin position="66"/>
        <end position="87"/>
    </location>
</feature>
<sequence>MFGDGTFQYRHGIAVAQVIFFTVSLTFSVSFYLRRQIGWFCIGMLSLIRLVGASCMLGTMHNDSDGLWAGVFVCESLGIILIIFLLLEMLERINKTHPTAPRYIFLIPQVLTWIDIGISIGGFVAVTHKEHALLPTPYSRAGIGMIAAIYVYTVGVFVFFWLRRGPFSAVEKRICTCVAACVPVLAIRVTYSLVFVITADMVWNAVKGDSSAYLVMTMVPEMGIVAGCVWTIWRVPALEREKKKKKGGRDLEGDSGSQDVPLVR</sequence>
<evidence type="ECO:0000259" key="3">
    <source>
        <dbReference type="Pfam" id="PF24800"/>
    </source>
</evidence>
<proteinExistence type="predicted"/>
<feature type="transmembrane region" description="Helical" evidence="2">
    <location>
        <begin position="174"/>
        <end position="199"/>
    </location>
</feature>
<evidence type="ECO:0000256" key="1">
    <source>
        <dbReference type="SAM" id="MobiDB-lite"/>
    </source>
</evidence>
<evidence type="ECO:0000313" key="5">
    <source>
        <dbReference type="Proteomes" id="UP000234275"/>
    </source>
</evidence>
<dbReference type="STRING" id="1392250.A0A2I2GSF5"/>
<feature type="transmembrane region" description="Helical" evidence="2">
    <location>
        <begin position="103"/>
        <end position="126"/>
    </location>
</feature>
<gene>
    <name evidence="4" type="ORF">P170DRAFT_471206</name>
</gene>
<dbReference type="Proteomes" id="UP000234275">
    <property type="component" value="Unassembled WGS sequence"/>
</dbReference>
<evidence type="ECO:0000256" key="2">
    <source>
        <dbReference type="SAM" id="Phobius"/>
    </source>
</evidence>
<keyword evidence="2" id="KW-0472">Membrane</keyword>
<dbReference type="InterPro" id="IPR056119">
    <property type="entry name" value="DUF7702"/>
</dbReference>
<dbReference type="AlphaFoldDB" id="A0A2I2GSF5"/>
<reference evidence="4 5" key="1">
    <citation type="submission" date="2016-12" db="EMBL/GenBank/DDBJ databases">
        <title>The genomes of Aspergillus section Nigri reveals drivers in fungal speciation.</title>
        <authorList>
            <consortium name="DOE Joint Genome Institute"/>
            <person name="Vesth T.C."/>
            <person name="Nybo J."/>
            <person name="Theobald S."/>
            <person name="Brandl J."/>
            <person name="Frisvad J.C."/>
            <person name="Nielsen K.F."/>
            <person name="Lyhne E.K."/>
            <person name="Kogle M.E."/>
            <person name="Kuo A."/>
            <person name="Riley R."/>
            <person name="Clum A."/>
            <person name="Nolan M."/>
            <person name="Lipzen A."/>
            <person name="Salamov A."/>
            <person name="Henrissat B."/>
            <person name="Wiebenga A."/>
            <person name="De Vries R.P."/>
            <person name="Grigoriev I.V."/>
            <person name="Mortensen U.H."/>
            <person name="Andersen M.R."/>
            <person name="Baker S.E."/>
        </authorList>
    </citation>
    <scope>NUCLEOTIDE SEQUENCE [LARGE SCALE GENOMIC DNA]</scope>
    <source>
        <strain evidence="4 5">IBT 23096</strain>
    </source>
</reference>